<dbReference type="AlphaFoldDB" id="A0A432WWX3"/>
<dbReference type="Proteomes" id="UP000286934">
    <property type="component" value="Unassembled WGS sequence"/>
</dbReference>
<keyword evidence="3" id="KW-1185">Reference proteome</keyword>
<protein>
    <recommendedName>
        <fullName evidence="4">Lipoprotein</fullName>
    </recommendedName>
</protein>
<proteinExistence type="predicted"/>
<reference evidence="3" key="1">
    <citation type="journal article" date="2018" name="Front. Microbiol.">
        <title>Genome-Based Analysis Reveals the Taxonomy and Diversity of the Family Idiomarinaceae.</title>
        <authorList>
            <person name="Liu Y."/>
            <person name="Lai Q."/>
            <person name="Shao Z."/>
        </authorList>
    </citation>
    <scope>NUCLEOTIDE SEQUENCE [LARGE SCALE GENOMIC DNA]</scope>
    <source>
        <strain evidence="3">AIS</strain>
    </source>
</reference>
<dbReference type="PROSITE" id="PS51257">
    <property type="entry name" value="PROKAR_LIPOPROTEIN"/>
    <property type="match status" value="1"/>
</dbReference>
<gene>
    <name evidence="2" type="ORF">CWE13_01130</name>
</gene>
<feature type="signal peptide" evidence="1">
    <location>
        <begin position="1"/>
        <end position="21"/>
    </location>
</feature>
<evidence type="ECO:0000256" key="1">
    <source>
        <dbReference type="SAM" id="SignalP"/>
    </source>
</evidence>
<evidence type="ECO:0000313" key="3">
    <source>
        <dbReference type="Proteomes" id="UP000286934"/>
    </source>
</evidence>
<sequence>MAFVIRFIVICTLVFVLGACASTENANTGARTQTAPNLQQLSNDNIGRYLVQGRTQVHDIQRWWGRPQAQGESGDFRWYNYTWVGAANAGNQNAGETKMVTLTVYFMTDTGLLADYDLQVRQFPAHSQNR</sequence>
<organism evidence="2 3">
    <name type="scientific">Aliidiomarina shirensis</name>
    <dbReference type="NCBI Taxonomy" id="1048642"/>
    <lineage>
        <taxon>Bacteria</taxon>
        <taxon>Pseudomonadati</taxon>
        <taxon>Pseudomonadota</taxon>
        <taxon>Gammaproteobacteria</taxon>
        <taxon>Alteromonadales</taxon>
        <taxon>Idiomarinaceae</taxon>
        <taxon>Aliidiomarina</taxon>
    </lineage>
</organism>
<accession>A0A432WWX3</accession>
<evidence type="ECO:0000313" key="2">
    <source>
        <dbReference type="EMBL" id="RUO38282.1"/>
    </source>
</evidence>
<dbReference type="EMBL" id="PIPP01000001">
    <property type="protein sequence ID" value="RUO38282.1"/>
    <property type="molecule type" value="Genomic_DNA"/>
</dbReference>
<comment type="caution">
    <text evidence="2">The sequence shown here is derived from an EMBL/GenBank/DDBJ whole genome shotgun (WGS) entry which is preliminary data.</text>
</comment>
<evidence type="ECO:0008006" key="4">
    <source>
        <dbReference type="Google" id="ProtNLM"/>
    </source>
</evidence>
<dbReference type="OrthoDB" id="6400987at2"/>
<dbReference type="RefSeq" id="WP_126805504.1">
    <property type="nucleotide sequence ID" value="NZ_PIPP01000001.1"/>
</dbReference>
<keyword evidence="1" id="KW-0732">Signal</keyword>
<name>A0A432WWX3_9GAMM</name>
<feature type="chain" id="PRO_5019018671" description="Lipoprotein" evidence="1">
    <location>
        <begin position="22"/>
        <end position="130"/>
    </location>
</feature>